<dbReference type="PANTHER" id="PTHR21110">
    <property type="entry name" value="PHOSPHOPENTOMUTASE"/>
    <property type="match status" value="1"/>
</dbReference>
<comment type="catalytic activity">
    <reaction evidence="4">
        <text>2-deoxy-alpha-D-ribose 1-phosphate = 2-deoxy-D-ribose 5-phosphate</text>
        <dbReference type="Rhea" id="RHEA:27658"/>
        <dbReference type="ChEBI" id="CHEBI:57259"/>
        <dbReference type="ChEBI" id="CHEBI:62877"/>
        <dbReference type="EC" id="5.4.2.7"/>
    </reaction>
</comment>
<feature type="binding site" evidence="4">
    <location>
        <position position="286"/>
    </location>
    <ligand>
        <name>Mn(2+)</name>
        <dbReference type="ChEBI" id="CHEBI:29035"/>
        <label>2</label>
    </ligand>
</feature>
<keyword evidence="3 4" id="KW-0464">Manganese</keyword>
<dbReference type="GO" id="GO:0008973">
    <property type="term" value="F:phosphopentomutase activity"/>
    <property type="evidence" value="ECO:0007669"/>
    <property type="project" value="UniProtKB-EC"/>
</dbReference>
<dbReference type="InterPro" id="IPR024052">
    <property type="entry name" value="Phosphopentomutase_DeoB_cap_sf"/>
</dbReference>
<feature type="binding site" evidence="4">
    <location>
        <position position="10"/>
    </location>
    <ligand>
        <name>Mn(2+)</name>
        <dbReference type="ChEBI" id="CHEBI:29035"/>
        <label>1</label>
    </ligand>
</feature>
<dbReference type="HAMAP" id="MF_00740">
    <property type="entry name" value="Phosphopentomut"/>
    <property type="match status" value="1"/>
</dbReference>
<evidence type="ECO:0000313" key="7">
    <source>
        <dbReference type="EMBL" id="MFC7337163.1"/>
    </source>
</evidence>
<comment type="cofactor">
    <cofactor evidence="4">
        <name>Mn(2+)</name>
        <dbReference type="ChEBI" id="CHEBI:29035"/>
    </cofactor>
    <text evidence="4">Binds 2 manganese ions.</text>
</comment>
<evidence type="ECO:0000313" key="8">
    <source>
        <dbReference type="Proteomes" id="UP001596472"/>
    </source>
</evidence>
<gene>
    <name evidence="4" type="primary">deoB</name>
    <name evidence="7" type="ORF">ACFQY0_08235</name>
</gene>
<dbReference type="Pfam" id="PF01676">
    <property type="entry name" value="Metalloenzyme"/>
    <property type="match status" value="1"/>
</dbReference>
<dbReference type="InterPro" id="IPR017850">
    <property type="entry name" value="Alkaline_phosphatase_core_sf"/>
</dbReference>
<dbReference type="RefSeq" id="WP_379711238.1">
    <property type="nucleotide sequence ID" value="NZ_JBHTBS010000003.1"/>
</dbReference>
<organism evidence="7 8">
    <name type="scientific">Haloferula chungangensis</name>
    <dbReference type="NCBI Taxonomy" id="1048331"/>
    <lineage>
        <taxon>Bacteria</taxon>
        <taxon>Pseudomonadati</taxon>
        <taxon>Verrucomicrobiota</taxon>
        <taxon>Verrucomicrobiia</taxon>
        <taxon>Verrucomicrobiales</taxon>
        <taxon>Verrucomicrobiaceae</taxon>
        <taxon>Haloferula</taxon>
    </lineage>
</organism>
<dbReference type="EMBL" id="JBHTBS010000003">
    <property type="protein sequence ID" value="MFC7337163.1"/>
    <property type="molecule type" value="Genomic_DNA"/>
</dbReference>
<sequence>MPRALCIVLDSVGCGHAPDAADFGDAGSNTLGHLFARIPDFELPNLASLGLYEVMRSFDPEFPLSSPVLENAAHSSMCETSVGKDTTTGHWEIAGNVLDEPFATFESFPDDLLEEIGKSADTSFIGNFAASGTEIIKQLGEEHIRTGKPIVYTSADSVLQIAAHEEHFGLERLYQLCQSARDVLDRRGIRIGRVIARPFIGEDATSFQRTSNRHDYSLQPLPTILNRLQNSGIPSVGVGKISDIFAGSGISESHPTKSNSDGMATIDRIWAAQKVGFIFANLVDFDMHFGHRRDPEGYANCLREFDVWLGSFLPKVGDDFLLITADHGNDPYHPGTDHTREQVPLLTLNPPSKPTHSPDFTQVATLVGKYFQLDT</sequence>
<keyword evidence="8" id="KW-1185">Reference proteome</keyword>
<dbReference type="CDD" id="cd16009">
    <property type="entry name" value="PPM"/>
    <property type="match status" value="1"/>
</dbReference>
<evidence type="ECO:0000259" key="6">
    <source>
        <dbReference type="Pfam" id="PF01676"/>
    </source>
</evidence>
<dbReference type="PIRSF" id="PIRSF001491">
    <property type="entry name" value="Ppentomutase"/>
    <property type="match status" value="1"/>
</dbReference>
<dbReference type="SUPFAM" id="SSF53649">
    <property type="entry name" value="Alkaline phosphatase-like"/>
    <property type="match status" value="1"/>
</dbReference>
<dbReference type="SUPFAM" id="SSF143856">
    <property type="entry name" value="DeoB insert domain-like"/>
    <property type="match status" value="1"/>
</dbReference>
<protein>
    <recommendedName>
        <fullName evidence="4 5">Phosphopentomutase</fullName>
        <ecNumber evidence="4 5">5.4.2.7</ecNumber>
    </recommendedName>
    <alternativeName>
        <fullName evidence="4">Phosphodeoxyribomutase</fullName>
    </alternativeName>
</protein>
<evidence type="ECO:0000256" key="5">
    <source>
        <dbReference type="NCBIfam" id="TIGR01696"/>
    </source>
</evidence>
<dbReference type="EC" id="5.4.2.7" evidence="4 5"/>
<comment type="pathway">
    <text evidence="4">Carbohydrate degradation; 2-deoxy-D-ribose 1-phosphate degradation; D-glyceraldehyde 3-phosphate and acetaldehyde from 2-deoxy-alpha-D-ribose 1-phosphate: step 1/2.</text>
</comment>
<accession>A0ABW2L659</accession>
<name>A0ABW2L659_9BACT</name>
<evidence type="ECO:0000256" key="3">
    <source>
        <dbReference type="ARBA" id="ARBA00023211"/>
    </source>
</evidence>
<evidence type="ECO:0000256" key="1">
    <source>
        <dbReference type="ARBA" id="ARBA00010373"/>
    </source>
</evidence>
<comment type="function">
    <text evidence="4">Isomerase that catalyzes the conversion of deoxy-ribose 1-phosphate (dRib-1-P) and ribose 1-phosphate (Rib-1-P) to deoxy-ribose 5-phosphate (dRib-5-P) and ribose 5-phosphate (Rib-5-P), respectively.</text>
</comment>
<evidence type="ECO:0000256" key="4">
    <source>
        <dbReference type="HAMAP-Rule" id="MF_00740"/>
    </source>
</evidence>
<keyword evidence="4" id="KW-0963">Cytoplasm</keyword>
<dbReference type="Proteomes" id="UP001596472">
    <property type="component" value="Unassembled WGS sequence"/>
</dbReference>
<feature type="binding site" evidence="4">
    <location>
        <position position="326"/>
    </location>
    <ligand>
        <name>Mn(2+)</name>
        <dbReference type="ChEBI" id="CHEBI:29035"/>
        <label>1</label>
    </ligand>
</feature>
<comment type="subcellular location">
    <subcellularLocation>
        <location evidence="4">Cytoplasm</location>
    </subcellularLocation>
</comment>
<dbReference type="Gene3D" id="3.30.70.1250">
    <property type="entry name" value="Phosphopentomutase"/>
    <property type="match status" value="1"/>
</dbReference>
<dbReference type="PANTHER" id="PTHR21110:SF0">
    <property type="entry name" value="PHOSPHOPENTOMUTASE"/>
    <property type="match status" value="1"/>
</dbReference>
<feature type="binding site" evidence="4">
    <location>
        <position position="338"/>
    </location>
    <ligand>
        <name>Mn(2+)</name>
        <dbReference type="ChEBI" id="CHEBI:29035"/>
        <label>2</label>
    </ligand>
</feature>
<comment type="caution">
    <text evidence="7">The sequence shown here is derived from an EMBL/GenBank/DDBJ whole genome shotgun (WGS) entry which is preliminary data.</text>
</comment>
<keyword evidence="2 4" id="KW-0479">Metal-binding</keyword>
<dbReference type="InterPro" id="IPR010045">
    <property type="entry name" value="DeoB"/>
</dbReference>
<proteinExistence type="inferred from homology"/>
<dbReference type="NCBIfam" id="NF003766">
    <property type="entry name" value="PRK05362.1"/>
    <property type="match status" value="1"/>
</dbReference>
<feature type="binding site" evidence="4">
    <location>
        <position position="327"/>
    </location>
    <ligand>
        <name>Mn(2+)</name>
        <dbReference type="ChEBI" id="CHEBI:29035"/>
        <label>1</label>
    </ligand>
</feature>
<comment type="similarity">
    <text evidence="1 4">Belongs to the phosphopentomutase family.</text>
</comment>
<dbReference type="Gene3D" id="3.40.720.10">
    <property type="entry name" value="Alkaline Phosphatase, subunit A"/>
    <property type="match status" value="1"/>
</dbReference>
<comment type="catalytic activity">
    <reaction evidence="4">
        <text>alpha-D-ribose 1-phosphate = D-ribose 5-phosphate</text>
        <dbReference type="Rhea" id="RHEA:18793"/>
        <dbReference type="ChEBI" id="CHEBI:57720"/>
        <dbReference type="ChEBI" id="CHEBI:78346"/>
        <dbReference type="EC" id="5.4.2.7"/>
    </reaction>
</comment>
<evidence type="ECO:0000256" key="2">
    <source>
        <dbReference type="ARBA" id="ARBA00022723"/>
    </source>
</evidence>
<keyword evidence="4 7" id="KW-0413">Isomerase</keyword>
<reference evidence="8" key="1">
    <citation type="journal article" date="2019" name="Int. J. Syst. Evol. Microbiol.">
        <title>The Global Catalogue of Microorganisms (GCM) 10K type strain sequencing project: providing services to taxonomists for standard genome sequencing and annotation.</title>
        <authorList>
            <consortium name="The Broad Institute Genomics Platform"/>
            <consortium name="The Broad Institute Genome Sequencing Center for Infectious Disease"/>
            <person name="Wu L."/>
            <person name="Ma J."/>
        </authorList>
    </citation>
    <scope>NUCLEOTIDE SEQUENCE [LARGE SCALE GENOMIC DNA]</scope>
    <source>
        <strain evidence="8">CGMCC 4.1467</strain>
    </source>
</reference>
<dbReference type="InterPro" id="IPR006124">
    <property type="entry name" value="Metalloenzyme"/>
</dbReference>
<feature type="domain" description="Metalloenzyme" evidence="6">
    <location>
        <begin position="3"/>
        <end position="366"/>
    </location>
</feature>
<feature type="binding site" evidence="4">
    <location>
        <position position="291"/>
    </location>
    <ligand>
        <name>Mn(2+)</name>
        <dbReference type="ChEBI" id="CHEBI:29035"/>
        <label>2</label>
    </ligand>
</feature>
<dbReference type="NCBIfam" id="TIGR01696">
    <property type="entry name" value="deoB"/>
    <property type="match status" value="1"/>
</dbReference>